<evidence type="ECO:0000313" key="2">
    <source>
        <dbReference type="EMBL" id="ANG62450.1"/>
    </source>
</evidence>
<dbReference type="SUPFAM" id="SSF141371">
    <property type="entry name" value="PilZ domain-like"/>
    <property type="match status" value="1"/>
</dbReference>
<evidence type="ECO:0000259" key="1">
    <source>
        <dbReference type="Pfam" id="PF07238"/>
    </source>
</evidence>
<dbReference type="STRING" id="1821621.A8C75_08085"/>
<gene>
    <name evidence="2" type="ORF">A8C75_08085</name>
</gene>
<dbReference type="RefSeq" id="WP_067380494.1">
    <property type="nucleotide sequence ID" value="NZ_CP015839.1"/>
</dbReference>
<feature type="domain" description="PilZ" evidence="1">
    <location>
        <begin position="89"/>
        <end position="175"/>
    </location>
</feature>
<keyword evidence="3" id="KW-1185">Reference proteome</keyword>
<accession>A0A1A9EXI2</accession>
<dbReference type="OrthoDB" id="9780702at2"/>
<reference evidence="3" key="1">
    <citation type="submission" date="2016-05" db="EMBL/GenBank/DDBJ databases">
        <authorList>
            <person name="Baek K."/>
            <person name="Yang S.-J."/>
        </authorList>
    </citation>
    <scope>NUCLEOTIDE SEQUENCE [LARGE SCALE GENOMIC DNA]</scope>
    <source>
        <strain evidence="3">ST58-10</strain>
    </source>
</reference>
<dbReference type="AlphaFoldDB" id="A0A1A9EXI2"/>
<dbReference type="Gene3D" id="2.40.10.220">
    <property type="entry name" value="predicted glycosyltransferase like domains"/>
    <property type="match status" value="1"/>
</dbReference>
<evidence type="ECO:0000313" key="3">
    <source>
        <dbReference type="Proteomes" id="UP000078070"/>
    </source>
</evidence>
<reference evidence="2 3" key="2">
    <citation type="journal article" date="2018" name="Int. J. Syst. Evol. Microbiol.">
        <title>Marinobacterium aestuarii sp. nov., a benzene-degrading marine bacterium isolated from estuary sediment.</title>
        <authorList>
            <person name="Bae S.S."/>
            <person name="Jung J."/>
            <person name="Chung D."/>
            <person name="Baek K."/>
        </authorList>
    </citation>
    <scope>NUCLEOTIDE SEQUENCE [LARGE SCALE GENOMIC DNA]</scope>
    <source>
        <strain evidence="2 3">ST58-10</strain>
    </source>
</reference>
<protein>
    <recommendedName>
        <fullName evidence="1">PilZ domain-containing protein</fullName>
    </recommendedName>
</protein>
<dbReference type="Proteomes" id="UP000078070">
    <property type="component" value="Chromosome"/>
</dbReference>
<organism evidence="2 3">
    <name type="scientific">Marinobacterium aestuarii</name>
    <dbReference type="NCBI Taxonomy" id="1821621"/>
    <lineage>
        <taxon>Bacteria</taxon>
        <taxon>Pseudomonadati</taxon>
        <taxon>Pseudomonadota</taxon>
        <taxon>Gammaproteobacteria</taxon>
        <taxon>Oceanospirillales</taxon>
        <taxon>Oceanospirillaceae</taxon>
        <taxon>Marinobacterium</taxon>
    </lineage>
</organism>
<dbReference type="Pfam" id="PF07238">
    <property type="entry name" value="PilZ"/>
    <property type="match status" value="1"/>
</dbReference>
<dbReference type="GO" id="GO:0035438">
    <property type="term" value="F:cyclic-di-GMP binding"/>
    <property type="evidence" value="ECO:0007669"/>
    <property type="project" value="InterPro"/>
</dbReference>
<dbReference type="KEGG" id="mars:A8C75_08085"/>
<dbReference type="EMBL" id="CP015839">
    <property type="protein sequence ID" value="ANG62450.1"/>
    <property type="molecule type" value="Genomic_DNA"/>
</dbReference>
<name>A0A1A9EXI2_9GAMM</name>
<sequence>MDQDRRQFYRIEHQVAIEYKLVPEADVMDSARPYQFDVSPHFLLLSELQAMDTDTGHLLRKIGEKQPEVSAYLKLLDSKLNRIARSLVSEELKDTGSLRMHNINLSEGGLSFDCDDNLPLGQYLALKLVFPDSLLGLLLYATVQRNDAVEGGYQIGIEFFKMPESCRTLLARFILEAQARERQRQLNPHD</sequence>
<proteinExistence type="predicted"/>
<dbReference type="InterPro" id="IPR009875">
    <property type="entry name" value="PilZ_domain"/>
</dbReference>